<reference evidence="10 11" key="1">
    <citation type="submission" date="2017-10" db="EMBL/GenBank/DDBJ databases">
        <title>Comparative genomics in systemic dimorphic fungi from Ajellomycetaceae.</title>
        <authorList>
            <person name="Munoz J.F."/>
            <person name="Mcewen J.G."/>
            <person name="Clay O.K."/>
            <person name="Cuomo C.A."/>
        </authorList>
    </citation>
    <scope>NUCLEOTIDE SEQUENCE [LARGE SCALE GENOMIC DNA]</scope>
    <source>
        <strain evidence="10 11">UAMH7299</strain>
    </source>
</reference>
<gene>
    <name evidence="10" type="ORF">AJ80_00704</name>
</gene>
<comment type="function">
    <text evidence="6">Accessory subunit of the DNA polymerase alpha complex (also known as the alpha DNA polymerase-primase complex) which plays an essential role in the initiation of DNA synthesis.</text>
</comment>
<keyword evidence="5 6" id="KW-0539">Nucleus</keyword>
<evidence type="ECO:0000256" key="2">
    <source>
        <dbReference type="ARBA" id="ARBA00007299"/>
    </source>
</evidence>
<dbReference type="GO" id="GO:0003677">
    <property type="term" value="F:DNA binding"/>
    <property type="evidence" value="ECO:0007669"/>
    <property type="project" value="InterPro"/>
</dbReference>
<dbReference type="PIRSF" id="PIRSF018300">
    <property type="entry name" value="DNA_pol_alph_2"/>
    <property type="match status" value="1"/>
</dbReference>
<dbReference type="InterPro" id="IPR054300">
    <property type="entry name" value="OB_DPOA2"/>
</dbReference>
<dbReference type="Pfam" id="PF04042">
    <property type="entry name" value="DNA_pol_E_B"/>
    <property type="match status" value="1"/>
</dbReference>
<feature type="compositionally biased region" description="Basic and acidic residues" evidence="7">
    <location>
        <begin position="74"/>
        <end position="93"/>
    </location>
</feature>
<comment type="caution">
    <text evidence="10">The sequence shown here is derived from an EMBL/GenBank/DDBJ whole genome shotgun (WGS) entry which is preliminary data.</text>
</comment>
<evidence type="ECO:0000313" key="10">
    <source>
        <dbReference type="EMBL" id="PGH27689.1"/>
    </source>
</evidence>
<dbReference type="GO" id="GO:0005658">
    <property type="term" value="C:alpha DNA polymerase:primase complex"/>
    <property type="evidence" value="ECO:0007669"/>
    <property type="project" value="TreeGrafter"/>
</dbReference>
<keyword evidence="11" id="KW-1185">Reference proteome</keyword>
<comment type="subcellular location">
    <subcellularLocation>
        <location evidence="1 6">Nucleus</location>
    </subcellularLocation>
</comment>
<feature type="region of interest" description="Disordered" evidence="7">
    <location>
        <begin position="74"/>
        <end position="101"/>
    </location>
</feature>
<feature type="compositionally biased region" description="Polar residues" evidence="7">
    <location>
        <begin position="162"/>
        <end position="183"/>
    </location>
</feature>
<comment type="similarity">
    <text evidence="2 6">Belongs to the DNA polymerase alpha subunit B family.</text>
</comment>
<dbReference type="InterPro" id="IPR016722">
    <property type="entry name" value="DNA_pol_alpha_bsu"/>
</dbReference>
<protein>
    <recommendedName>
        <fullName evidence="3 6">DNA polymerase alpha subunit B</fullName>
    </recommendedName>
</protein>
<dbReference type="OrthoDB" id="336885at2759"/>
<dbReference type="Gene3D" id="3.60.21.60">
    <property type="match status" value="2"/>
</dbReference>
<evidence type="ECO:0000313" key="11">
    <source>
        <dbReference type="Proteomes" id="UP000224634"/>
    </source>
</evidence>
<organism evidence="10 11">
    <name type="scientific">Polytolypa hystricis (strain UAMH7299)</name>
    <dbReference type="NCBI Taxonomy" id="1447883"/>
    <lineage>
        <taxon>Eukaryota</taxon>
        <taxon>Fungi</taxon>
        <taxon>Dikarya</taxon>
        <taxon>Ascomycota</taxon>
        <taxon>Pezizomycotina</taxon>
        <taxon>Eurotiomycetes</taxon>
        <taxon>Eurotiomycetidae</taxon>
        <taxon>Onygenales</taxon>
        <taxon>Onygenales incertae sedis</taxon>
        <taxon>Polytolypa</taxon>
    </lineage>
</organism>
<dbReference type="EMBL" id="PDNA01000005">
    <property type="protein sequence ID" value="PGH27689.1"/>
    <property type="molecule type" value="Genomic_DNA"/>
</dbReference>
<evidence type="ECO:0000256" key="6">
    <source>
        <dbReference type="PIRNR" id="PIRNR018300"/>
    </source>
</evidence>
<dbReference type="FunFam" id="3.60.21.60:FF:000008">
    <property type="entry name" value="DNA polymerase alpha subunit B"/>
    <property type="match status" value="1"/>
</dbReference>
<accession>A0A2B7Z367</accession>
<dbReference type="GO" id="GO:0006270">
    <property type="term" value="P:DNA replication initiation"/>
    <property type="evidence" value="ECO:0007669"/>
    <property type="project" value="TreeGrafter"/>
</dbReference>
<name>A0A2B7Z367_POLH7</name>
<dbReference type="Proteomes" id="UP000224634">
    <property type="component" value="Unassembled WGS sequence"/>
</dbReference>
<evidence type="ECO:0000259" key="9">
    <source>
        <dbReference type="Pfam" id="PF22062"/>
    </source>
</evidence>
<feature type="domain" description="DNA polymerase alpha subunit B OB" evidence="9">
    <location>
        <begin position="231"/>
        <end position="337"/>
    </location>
</feature>
<keyword evidence="4 6" id="KW-0235">DNA replication</keyword>
<evidence type="ECO:0000256" key="7">
    <source>
        <dbReference type="SAM" id="MobiDB-lite"/>
    </source>
</evidence>
<dbReference type="STRING" id="1447883.A0A2B7Z367"/>
<feature type="region of interest" description="Disordered" evidence="7">
    <location>
        <begin position="121"/>
        <end position="183"/>
    </location>
</feature>
<feature type="domain" description="DNA polymerase alpha/delta/epsilon subunit B" evidence="8">
    <location>
        <begin position="371"/>
        <end position="605"/>
    </location>
</feature>
<dbReference type="Pfam" id="PF22062">
    <property type="entry name" value="OB_DPOA2"/>
    <property type="match status" value="1"/>
</dbReference>
<dbReference type="PANTHER" id="PTHR23061:SF12">
    <property type="entry name" value="DNA POLYMERASE ALPHA SUBUNIT B"/>
    <property type="match status" value="1"/>
</dbReference>
<dbReference type="PANTHER" id="PTHR23061">
    <property type="entry name" value="DNA POLYMERASE 2 ALPHA 70 KDA SUBUNIT"/>
    <property type="match status" value="1"/>
</dbReference>
<evidence type="ECO:0000256" key="3">
    <source>
        <dbReference type="ARBA" id="ARBA00018596"/>
    </source>
</evidence>
<dbReference type="InterPro" id="IPR007185">
    <property type="entry name" value="DNA_pol_a/d/e_bsu"/>
</dbReference>
<evidence type="ECO:0000256" key="1">
    <source>
        <dbReference type="ARBA" id="ARBA00004123"/>
    </source>
</evidence>
<evidence type="ECO:0000256" key="4">
    <source>
        <dbReference type="ARBA" id="ARBA00022705"/>
    </source>
</evidence>
<sequence length="662" mass="72330">MEDTVEELNDVFARSCPSGLPNDVLGELQSILRLHSTTPQELFYKWESYCMKMGAEETVLDLATARGLKKDIQDTLERESRGKNHLRGSEKKSTMSATPRAIANNHDMFGMLEDLVPSTPHRRAAAGANGSGTKRKAAFDTPSMSKSTRAEGSSPGGVRTPQRPSNGDLTQPTPFSERQSSGQVLETLNSHLPMPSAPLAPFPEPRIRPTANTDLKKFAYRPMAMRLSEASEVLDDRIDEFMEIIRKHHGLADNAFGNAANQSTKEIIAVGRIASDSLEGKLNTASLVLEMSRRWGAGLRVPLKVDALPSVQFFPGQVVALRGINASKEYFSVLEVLSVPLLPPAASTPVVLQSVNDRLEGGDINQPLNYIIASGPYTADDNLDFEPLRALCEKAASECADSVILMGPFLDIEHPLLASGDFDLPDVKGVDPDTSTLSTLFRHSISGPIHQLAAAVPSITILLLPSVRDAVSKHVSFPQDLLPRRELGLPKQARVLPNPVTVSLNETVFGLCSHDILYELRREEVLGGKPVESSLLTRLPKYLIQQRHFNPIFPPSARENLPKSGAEGGLATGAMVDVGYLKLGEWWKVCPDILITPSMLPPFVKVVENVLVINPGTLSKRKAPGTFAQMGLHPRTISDDEAEKNQLEHKIYDRARADIVKI</sequence>
<evidence type="ECO:0000259" key="8">
    <source>
        <dbReference type="Pfam" id="PF04042"/>
    </source>
</evidence>
<feature type="compositionally biased region" description="Polar residues" evidence="7">
    <location>
        <begin position="142"/>
        <end position="151"/>
    </location>
</feature>
<dbReference type="FunFam" id="3.60.21.60:FF:000005">
    <property type="entry name" value="DNA polymerase alpha subunit B"/>
    <property type="match status" value="1"/>
</dbReference>
<evidence type="ECO:0000256" key="5">
    <source>
        <dbReference type="ARBA" id="ARBA00023242"/>
    </source>
</evidence>
<dbReference type="AlphaFoldDB" id="A0A2B7Z367"/>
<proteinExistence type="inferred from homology"/>